<keyword evidence="2" id="KW-0813">Transport</keyword>
<comment type="caution">
    <text evidence="6">The sequence shown here is derived from an EMBL/GenBank/DDBJ whole genome shotgun (WGS) entry which is preliminary data.</text>
</comment>
<dbReference type="EMBL" id="PUEJ01000003">
    <property type="protein sequence ID" value="PRH88190.1"/>
    <property type="molecule type" value="Genomic_DNA"/>
</dbReference>
<keyword evidence="7" id="KW-1185">Reference proteome</keyword>
<feature type="compositionally biased region" description="Basic and acidic residues" evidence="5">
    <location>
        <begin position="7"/>
        <end position="16"/>
    </location>
</feature>
<name>A0A2S9QFX0_9HYPH</name>
<gene>
    <name evidence="6" type="ORF">C5L14_09950</name>
</gene>
<protein>
    <submittedName>
        <fullName evidence="6">Spermidine/putrescine ABC transporter substrate-binding protein</fullName>
    </submittedName>
</protein>
<proteinExistence type="predicted"/>
<dbReference type="InterPro" id="IPR001188">
    <property type="entry name" value="Sperm_putr-bd"/>
</dbReference>
<dbReference type="SUPFAM" id="SSF53850">
    <property type="entry name" value="Periplasmic binding protein-like II"/>
    <property type="match status" value="1"/>
</dbReference>
<dbReference type="Pfam" id="PF13416">
    <property type="entry name" value="SBP_bac_8"/>
    <property type="match status" value="1"/>
</dbReference>
<keyword evidence="3" id="KW-0732">Signal</keyword>
<dbReference type="Gene3D" id="3.40.190.10">
    <property type="entry name" value="Periplasmic binding protein-like II"/>
    <property type="match status" value="2"/>
</dbReference>
<accession>A0A2S9QFX0</accession>
<evidence type="ECO:0000256" key="1">
    <source>
        <dbReference type="ARBA" id="ARBA00004418"/>
    </source>
</evidence>
<dbReference type="InterPro" id="IPR006311">
    <property type="entry name" value="TAT_signal"/>
</dbReference>
<reference evidence="6 7" key="1">
    <citation type="submission" date="2018-02" db="EMBL/GenBank/DDBJ databases">
        <title>Whole genome sequencing of endophytic bacterium.</title>
        <authorList>
            <person name="Eedara R."/>
            <person name="Podile A.R."/>
        </authorList>
    </citation>
    <scope>NUCLEOTIDE SEQUENCE [LARGE SCALE GENOMIC DNA]</scope>
    <source>
        <strain evidence="6 7">RP1T</strain>
    </source>
</reference>
<evidence type="ECO:0000256" key="5">
    <source>
        <dbReference type="SAM" id="MobiDB-lite"/>
    </source>
</evidence>
<evidence type="ECO:0000256" key="2">
    <source>
        <dbReference type="ARBA" id="ARBA00022448"/>
    </source>
</evidence>
<dbReference type="PANTHER" id="PTHR30222:SF17">
    <property type="entry name" value="SPERMIDINE_PUTRESCINE-BINDING PERIPLASMIC PROTEIN"/>
    <property type="match status" value="1"/>
</dbReference>
<dbReference type="PROSITE" id="PS51318">
    <property type="entry name" value="TAT"/>
    <property type="match status" value="1"/>
</dbReference>
<comment type="subcellular location">
    <subcellularLocation>
        <location evidence="1">Periplasm</location>
    </subcellularLocation>
</comment>
<dbReference type="PRINTS" id="PR00909">
    <property type="entry name" value="SPERMDNBNDNG"/>
</dbReference>
<evidence type="ECO:0000256" key="3">
    <source>
        <dbReference type="ARBA" id="ARBA00022729"/>
    </source>
</evidence>
<dbReference type="GO" id="GO:0042597">
    <property type="term" value="C:periplasmic space"/>
    <property type="evidence" value="ECO:0007669"/>
    <property type="project" value="UniProtKB-SubCell"/>
</dbReference>
<evidence type="ECO:0000313" key="7">
    <source>
        <dbReference type="Proteomes" id="UP000237682"/>
    </source>
</evidence>
<dbReference type="GO" id="GO:0015846">
    <property type="term" value="P:polyamine transport"/>
    <property type="evidence" value="ECO:0007669"/>
    <property type="project" value="InterPro"/>
</dbReference>
<dbReference type="Proteomes" id="UP000237682">
    <property type="component" value="Unassembled WGS sequence"/>
</dbReference>
<evidence type="ECO:0000256" key="4">
    <source>
        <dbReference type="ARBA" id="ARBA00022764"/>
    </source>
</evidence>
<dbReference type="GO" id="GO:0019808">
    <property type="term" value="F:polyamine binding"/>
    <property type="evidence" value="ECO:0007669"/>
    <property type="project" value="InterPro"/>
</dbReference>
<dbReference type="OrthoDB" id="6776301at2"/>
<dbReference type="PANTHER" id="PTHR30222">
    <property type="entry name" value="SPERMIDINE/PUTRESCINE-BINDING PERIPLASMIC PROTEIN"/>
    <property type="match status" value="1"/>
</dbReference>
<evidence type="ECO:0000313" key="6">
    <source>
        <dbReference type="EMBL" id="PRH88190.1"/>
    </source>
</evidence>
<organism evidence="6 7">
    <name type="scientific">Labrys okinawensis</name>
    <dbReference type="NCBI Taxonomy" id="346911"/>
    <lineage>
        <taxon>Bacteria</taxon>
        <taxon>Pseudomonadati</taxon>
        <taxon>Pseudomonadota</taxon>
        <taxon>Alphaproteobacteria</taxon>
        <taxon>Hyphomicrobiales</taxon>
        <taxon>Xanthobacteraceae</taxon>
        <taxon>Labrys</taxon>
    </lineage>
</organism>
<sequence length="381" mass="42029">MPRRHERPANDKKIESRMSPSTKGIGKMTYRITRRHFTALGAAAVAGLWARPGSAQAKEITVLNWKGYGTDEAFALKAFAEQTGITVKHDYFNSEPEMLTKLRTNPGAYDVVLINSARTQQAQAEGLIDPVDLATIANAKDLAPALKDHANLKADGKTYGLAWLWGMNSLAVRQGISADSWTIFSDPKYAGKLALFDDAVTSVGIGALLTGQDANDPKDLAKITEVLKAMKPNVKLMWSSEDEWNKAFAAKSFDISVYWSGAAVRSIRQHKLPVEFIVPKEGAIGWLDSLAVPTSSTKKEDALKFLNYMIDPTFYLTWAKEAGAPASANEGAMNKLPADDLNRQIHKADYLPKLTFMAALPDDRRQSFNDLWEEVKAFYAK</sequence>
<keyword evidence="4" id="KW-0574">Periplasm</keyword>
<dbReference type="InterPro" id="IPR006059">
    <property type="entry name" value="SBP"/>
</dbReference>
<feature type="region of interest" description="Disordered" evidence="5">
    <location>
        <begin position="1"/>
        <end position="24"/>
    </location>
</feature>
<dbReference type="AlphaFoldDB" id="A0A2S9QFX0"/>